<protein>
    <submittedName>
        <fullName evidence="1">Uncharacterized protein</fullName>
    </submittedName>
</protein>
<dbReference type="OrthoDB" id="2527272at2759"/>
<name>A0A5C3K972_COPMA</name>
<keyword evidence="2" id="KW-1185">Reference proteome</keyword>
<dbReference type="STRING" id="230819.A0A5C3K972"/>
<sequence length="135" mass="14540">MYSFHGSTAAITDFWNLLFGNSSGIQVKLTRRHIWQAFVQESIRMLGANCKTNLIVADGLPIEEVTTAAYEAFGTDGVISAADNHSCSECTHAYKATADILDGEPVAMEVDDAGLVNMAVVDGVVFGPTHNTLRF</sequence>
<reference evidence="1 2" key="1">
    <citation type="journal article" date="2019" name="Nat. Ecol. Evol.">
        <title>Megaphylogeny resolves global patterns of mushroom evolution.</title>
        <authorList>
            <person name="Varga T."/>
            <person name="Krizsan K."/>
            <person name="Foldi C."/>
            <person name="Dima B."/>
            <person name="Sanchez-Garcia M."/>
            <person name="Sanchez-Ramirez S."/>
            <person name="Szollosi G.J."/>
            <person name="Szarkandi J.G."/>
            <person name="Papp V."/>
            <person name="Albert L."/>
            <person name="Andreopoulos W."/>
            <person name="Angelini C."/>
            <person name="Antonin V."/>
            <person name="Barry K.W."/>
            <person name="Bougher N.L."/>
            <person name="Buchanan P."/>
            <person name="Buyck B."/>
            <person name="Bense V."/>
            <person name="Catcheside P."/>
            <person name="Chovatia M."/>
            <person name="Cooper J."/>
            <person name="Damon W."/>
            <person name="Desjardin D."/>
            <person name="Finy P."/>
            <person name="Geml J."/>
            <person name="Haridas S."/>
            <person name="Hughes K."/>
            <person name="Justo A."/>
            <person name="Karasinski D."/>
            <person name="Kautmanova I."/>
            <person name="Kiss B."/>
            <person name="Kocsube S."/>
            <person name="Kotiranta H."/>
            <person name="LaButti K.M."/>
            <person name="Lechner B.E."/>
            <person name="Liimatainen K."/>
            <person name="Lipzen A."/>
            <person name="Lukacs Z."/>
            <person name="Mihaltcheva S."/>
            <person name="Morgado L.N."/>
            <person name="Niskanen T."/>
            <person name="Noordeloos M.E."/>
            <person name="Ohm R.A."/>
            <person name="Ortiz-Santana B."/>
            <person name="Ovrebo C."/>
            <person name="Racz N."/>
            <person name="Riley R."/>
            <person name="Savchenko A."/>
            <person name="Shiryaev A."/>
            <person name="Soop K."/>
            <person name="Spirin V."/>
            <person name="Szebenyi C."/>
            <person name="Tomsovsky M."/>
            <person name="Tulloss R.E."/>
            <person name="Uehling J."/>
            <person name="Grigoriev I.V."/>
            <person name="Vagvolgyi C."/>
            <person name="Papp T."/>
            <person name="Martin F.M."/>
            <person name="Miettinen O."/>
            <person name="Hibbett D.S."/>
            <person name="Nagy L.G."/>
        </authorList>
    </citation>
    <scope>NUCLEOTIDE SEQUENCE [LARGE SCALE GENOMIC DNA]</scope>
    <source>
        <strain evidence="1 2">CBS 121175</strain>
    </source>
</reference>
<evidence type="ECO:0000313" key="2">
    <source>
        <dbReference type="Proteomes" id="UP000307440"/>
    </source>
</evidence>
<dbReference type="AlphaFoldDB" id="A0A5C3K972"/>
<evidence type="ECO:0000313" key="1">
    <source>
        <dbReference type="EMBL" id="TFK16606.1"/>
    </source>
</evidence>
<organism evidence="1 2">
    <name type="scientific">Coprinopsis marcescibilis</name>
    <name type="common">Agaric fungus</name>
    <name type="synonym">Psathyrella marcescibilis</name>
    <dbReference type="NCBI Taxonomy" id="230819"/>
    <lineage>
        <taxon>Eukaryota</taxon>
        <taxon>Fungi</taxon>
        <taxon>Dikarya</taxon>
        <taxon>Basidiomycota</taxon>
        <taxon>Agaricomycotina</taxon>
        <taxon>Agaricomycetes</taxon>
        <taxon>Agaricomycetidae</taxon>
        <taxon>Agaricales</taxon>
        <taxon>Agaricineae</taxon>
        <taxon>Psathyrellaceae</taxon>
        <taxon>Coprinopsis</taxon>
    </lineage>
</organism>
<dbReference type="EMBL" id="ML210718">
    <property type="protein sequence ID" value="TFK16606.1"/>
    <property type="molecule type" value="Genomic_DNA"/>
</dbReference>
<accession>A0A5C3K972</accession>
<dbReference type="Proteomes" id="UP000307440">
    <property type="component" value="Unassembled WGS sequence"/>
</dbReference>
<gene>
    <name evidence="1" type="ORF">FA15DRAFT_606912</name>
</gene>
<proteinExistence type="predicted"/>